<comment type="caution">
    <text evidence="5">The sequence shown here is derived from an EMBL/GenBank/DDBJ whole genome shotgun (WGS) entry which is preliminary data.</text>
</comment>
<dbReference type="EMBL" id="CAHR02000095">
    <property type="protein sequence ID" value="CCG82661.1"/>
    <property type="molecule type" value="Genomic_DNA"/>
</dbReference>
<dbReference type="SUPFAM" id="SSF50249">
    <property type="entry name" value="Nucleic acid-binding proteins"/>
    <property type="match status" value="1"/>
</dbReference>
<keyword evidence="6" id="KW-1185">Reference proteome</keyword>
<evidence type="ECO:0000259" key="4">
    <source>
        <dbReference type="Pfam" id="PF10451"/>
    </source>
</evidence>
<accession>R4XH13</accession>
<keyword evidence="2" id="KW-0158">Chromosome</keyword>
<dbReference type="GO" id="GO:0000781">
    <property type="term" value="C:chromosome, telomeric region"/>
    <property type="evidence" value="ECO:0007669"/>
    <property type="project" value="UniProtKB-SubCell"/>
</dbReference>
<evidence type="ECO:0000313" key="6">
    <source>
        <dbReference type="Proteomes" id="UP000013776"/>
    </source>
</evidence>
<dbReference type="OrthoDB" id="77828at2759"/>
<dbReference type="Proteomes" id="UP000013776">
    <property type="component" value="Unassembled WGS sequence"/>
</dbReference>
<dbReference type="InterPro" id="IPR012340">
    <property type="entry name" value="NA-bd_OB-fold"/>
</dbReference>
<proteinExistence type="predicted"/>
<evidence type="ECO:0000313" key="5">
    <source>
        <dbReference type="EMBL" id="CCG82661.1"/>
    </source>
</evidence>
<dbReference type="InterPro" id="IPR018856">
    <property type="entry name" value="Stn1_N"/>
</dbReference>
<protein>
    <recommendedName>
        <fullName evidence="4">CST complex subunit Stn1 N-terminal domain-containing protein</fullName>
    </recommendedName>
</protein>
<reference evidence="5 6" key="1">
    <citation type="journal article" date="2013" name="MBio">
        <title>Genome sequencing of the plant pathogen Taphrina deformans, the causal agent of peach leaf curl.</title>
        <authorList>
            <person name="Cisse O.H."/>
            <person name="Almeida J.M.G.C.F."/>
            <person name="Fonseca A."/>
            <person name="Kumar A.A."/>
            <person name="Salojaervi J."/>
            <person name="Overmyer K."/>
            <person name="Hauser P.M."/>
            <person name="Pagni M."/>
        </authorList>
    </citation>
    <scope>NUCLEOTIDE SEQUENCE [LARGE SCALE GENOMIC DNA]</scope>
    <source>
        <strain evidence="6">PYCC 5710 / ATCC 11124 / CBS 356.35 / IMI 108563 / JCM 9778 / NBRC 8474</strain>
    </source>
</reference>
<comment type="subcellular location">
    <subcellularLocation>
        <location evidence="1">Chromosome</location>
        <location evidence="1">Telomere</location>
    </subcellularLocation>
</comment>
<name>R4XH13_TAPDE</name>
<feature type="domain" description="CST complex subunit Stn1 N-terminal" evidence="4">
    <location>
        <begin position="50"/>
        <end position="173"/>
    </location>
</feature>
<dbReference type="Pfam" id="PF10451">
    <property type="entry name" value="Stn1"/>
    <property type="match status" value="1"/>
</dbReference>
<keyword evidence="3" id="KW-0779">Telomere</keyword>
<organism evidence="5 6">
    <name type="scientific">Taphrina deformans (strain PYCC 5710 / ATCC 11124 / CBS 356.35 / IMI 108563 / JCM 9778 / NBRC 8474)</name>
    <name type="common">Peach leaf curl fungus</name>
    <name type="synonym">Lalaria deformans</name>
    <dbReference type="NCBI Taxonomy" id="1097556"/>
    <lineage>
        <taxon>Eukaryota</taxon>
        <taxon>Fungi</taxon>
        <taxon>Dikarya</taxon>
        <taxon>Ascomycota</taxon>
        <taxon>Taphrinomycotina</taxon>
        <taxon>Taphrinomycetes</taxon>
        <taxon>Taphrinales</taxon>
        <taxon>Taphrinaceae</taxon>
        <taxon>Taphrina</taxon>
    </lineage>
</organism>
<evidence type="ECO:0000256" key="2">
    <source>
        <dbReference type="ARBA" id="ARBA00022454"/>
    </source>
</evidence>
<dbReference type="eggNOG" id="ENOG502RY83">
    <property type="taxonomic scope" value="Eukaryota"/>
</dbReference>
<evidence type="ECO:0000256" key="3">
    <source>
        <dbReference type="ARBA" id="ARBA00022895"/>
    </source>
</evidence>
<dbReference type="Gene3D" id="2.40.50.140">
    <property type="entry name" value="Nucleic acid-binding proteins"/>
    <property type="match status" value="1"/>
</dbReference>
<sequence length="403" mass="46228">MPNDSTLLSNYEYYEPLYFAFSPTYKSWVKLFIHDCYNLRSLEGFEGTRARFWKNHPIRWIQLVGIVIGVNIRAAFAELEIDDGSGSNINVNVRGEVGDSINLDTERNQCSVDVGQLIRVKGTLATDHKLELQLVADKIDIIRDPLFELSAWKERVHLRETVLDVPWHCDIDSPSRTLGERHERAAIGGATSRVVHGRRNNLQLAEHAKMKEDVKRQAVMDLHLLPDHQHTQRNLKLVFLHYLQNNGLKNFTIAQLRTAKELERAVICVTQKRLRTYRDTSEMHSRYDADLQRVSSSQKYRTINACLAELVRDGSILSMDIEQGTYSVVGVWNLGLRMQELMQEMFAADSHKIEVTTREMWQAVRASGRGFESVSKQIVQKVLSEMQADSQTDTAAQKEDYNP</sequence>
<gene>
    <name evidence="5" type="ORF">TAPDE_002759</name>
</gene>
<dbReference type="AlphaFoldDB" id="R4XH13"/>
<dbReference type="VEuPathDB" id="FungiDB:TAPDE_002759"/>
<evidence type="ECO:0000256" key="1">
    <source>
        <dbReference type="ARBA" id="ARBA00004574"/>
    </source>
</evidence>